<accession>A0A2W2DQT1</accession>
<sequence>MNMNISTSAGRGLRRWRWLSLGVAMAVALTACGSDSDSGGSGAKKITFWLSTSAQLQGYNDLAKEFEAKEGVAVEIVNVPYDGYQEKLRQSAQANSLPDVASVPSLDTIWINQLQDLSATANNETNKIRKDLVTEQDGKALAIPSDLTAAGLFINKSLFDKAKVTYPTDPAQTWTWDEFLAAATKVRTATSAKYDLVYDNSPARIRAFIYNHGGKGFQLGPDGRYATPDAATVQALTKFKSLNDDKVMPKAVWTSGADPNALFKSGQVVAYFSGVWQVADFAEGITSFEWASAPTPAQPVHATDINLGGKMVAFNNGDAAEPARKWVDFIFQRDNYAKLAAANGYLPVESGLTVTYPFKQQAAQDAFALYNKEIELADPISSSGQAAGTTLILDGKAIQKDPTKDEMAKFINGEQDVQKTVDNIVNGLNEQLG</sequence>
<dbReference type="EMBL" id="POUB01000014">
    <property type="protein sequence ID" value="PZG02078.1"/>
    <property type="molecule type" value="Genomic_DNA"/>
</dbReference>
<protein>
    <submittedName>
        <fullName evidence="2">ABC transporter</fullName>
    </submittedName>
</protein>
<feature type="signal peptide" evidence="1">
    <location>
        <begin position="1"/>
        <end position="33"/>
    </location>
</feature>
<comment type="caution">
    <text evidence="2">The sequence shown here is derived from an EMBL/GenBank/DDBJ whole genome shotgun (WGS) entry which is preliminary data.</text>
</comment>
<dbReference type="AlphaFoldDB" id="A0A2W2DQT1"/>
<dbReference type="PANTHER" id="PTHR43649">
    <property type="entry name" value="ARABINOSE-BINDING PROTEIN-RELATED"/>
    <property type="match status" value="1"/>
</dbReference>
<evidence type="ECO:0000256" key="1">
    <source>
        <dbReference type="SAM" id="SignalP"/>
    </source>
</evidence>
<dbReference type="Pfam" id="PF13416">
    <property type="entry name" value="SBP_bac_8"/>
    <property type="match status" value="1"/>
</dbReference>
<dbReference type="OrthoDB" id="7918484at2"/>
<dbReference type="PANTHER" id="PTHR43649:SF12">
    <property type="entry name" value="DIACETYLCHITOBIOSE BINDING PROTEIN DASA"/>
    <property type="match status" value="1"/>
</dbReference>
<keyword evidence="1" id="KW-0732">Signal</keyword>
<dbReference type="Gene3D" id="3.40.190.10">
    <property type="entry name" value="Periplasmic binding protein-like II"/>
    <property type="match status" value="1"/>
</dbReference>
<reference evidence="2 3" key="1">
    <citation type="submission" date="2018-01" db="EMBL/GenBank/DDBJ databases">
        <title>Draft genome sequence of Salinispora sp. 13K206.</title>
        <authorList>
            <person name="Sahin N."/>
            <person name="Saygin H."/>
            <person name="Ay H."/>
        </authorList>
    </citation>
    <scope>NUCLEOTIDE SEQUENCE [LARGE SCALE GENOMIC DNA]</scope>
    <source>
        <strain evidence="2 3">13K206</strain>
    </source>
</reference>
<proteinExistence type="predicted"/>
<organism evidence="2 3">
    <name type="scientific">Micromonospora deserti</name>
    <dbReference type="NCBI Taxonomy" id="2070366"/>
    <lineage>
        <taxon>Bacteria</taxon>
        <taxon>Bacillati</taxon>
        <taxon>Actinomycetota</taxon>
        <taxon>Actinomycetes</taxon>
        <taxon>Micromonosporales</taxon>
        <taxon>Micromonosporaceae</taxon>
        <taxon>Micromonospora</taxon>
    </lineage>
</organism>
<dbReference type="InterPro" id="IPR006059">
    <property type="entry name" value="SBP"/>
</dbReference>
<dbReference type="InterPro" id="IPR050490">
    <property type="entry name" value="Bact_solute-bd_prot1"/>
</dbReference>
<feature type="chain" id="PRO_5039560580" evidence="1">
    <location>
        <begin position="34"/>
        <end position="433"/>
    </location>
</feature>
<name>A0A2W2DQT1_9ACTN</name>
<keyword evidence="3" id="KW-1185">Reference proteome</keyword>
<gene>
    <name evidence="2" type="ORF">C1I99_04060</name>
</gene>
<dbReference type="Proteomes" id="UP000248749">
    <property type="component" value="Unassembled WGS sequence"/>
</dbReference>
<dbReference type="SUPFAM" id="SSF53850">
    <property type="entry name" value="Periplasmic binding protein-like II"/>
    <property type="match status" value="1"/>
</dbReference>
<evidence type="ECO:0000313" key="2">
    <source>
        <dbReference type="EMBL" id="PZG02078.1"/>
    </source>
</evidence>
<evidence type="ECO:0000313" key="3">
    <source>
        <dbReference type="Proteomes" id="UP000248749"/>
    </source>
</evidence>